<reference evidence="2 3" key="1">
    <citation type="submission" date="2017-01" db="EMBL/GenBank/DDBJ databases">
        <title>Novel large sulfur bacteria in the metagenomes of groundwater-fed chemosynthetic microbial mats in the Lake Huron basin.</title>
        <authorList>
            <person name="Sharrar A.M."/>
            <person name="Flood B.E."/>
            <person name="Bailey J.V."/>
            <person name="Jones D.S."/>
            <person name="Biddanda B."/>
            <person name="Ruberg S.A."/>
            <person name="Marcus D.N."/>
            <person name="Dick G.J."/>
        </authorList>
    </citation>
    <scope>NUCLEOTIDE SEQUENCE [LARGE SCALE GENOMIC DNA]</scope>
    <source>
        <strain evidence="2">A8</strain>
    </source>
</reference>
<comment type="caution">
    <text evidence="2">The sequence shown here is derived from an EMBL/GenBank/DDBJ whole genome shotgun (WGS) entry which is preliminary data.</text>
</comment>
<evidence type="ECO:0000256" key="1">
    <source>
        <dbReference type="SAM" id="SignalP"/>
    </source>
</evidence>
<keyword evidence="1" id="KW-0732">Signal</keyword>
<evidence type="ECO:0000313" key="3">
    <source>
        <dbReference type="Proteomes" id="UP000192491"/>
    </source>
</evidence>
<evidence type="ECO:0000313" key="2">
    <source>
        <dbReference type="EMBL" id="OQX12899.1"/>
    </source>
</evidence>
<gene>
    <name evidence="2" type="ORF">BWK73_13675</name>
</gene>
<sequence length="661" mass="72919">MKTSTFARFLPVLCVPWLVSCASLDAPVDNETGGLKKTSAAELRDYLLKSYQQPQYSPAMGAPVAMAAPAPAAASGAARAPAFSTTNLQERGVDEADLIKTDGRHVYAIGAPNNQNYQDNTLRIMQINDGGKNLQEVKRLTLPEGSSLQNLYLAGKQRRLVTLGNAHQAMPVPMPMPMPAGTARMMPPPYMMPRPQQTELNYIDVRQPEKAASTLKVQLDGNLNASRRVDDTLYLVLQSHPQINTSSGLDKLTAQDFLPTYRTADGKTAPLVMADDCYVNRPPKTADADSGYYSNNIISVVAVDLNASDFRFKSRCYVGNTETLYASPQALYLATTDYQYNQAQGARSNTGIHKFAFTGTDIAYRGSGSVPGHLSGQESSFRFSEQDGYLRVITENDQFTDPSMAITAPYGKSPGILSILKEGGNNGLQLVSQLPNRNRPQHLGKPEERLYASRFVGDQAYLVTFQSTDPLYVLDLTNPQDPYIAGELQIPGFSDYLHPVGKHLLLGIGKDAIADTNGDFRGAWYQGMKLSLFDTSKPGEMKEVDKLILGKRGTDSAALHDHHAVTVLPVGTDLRVALPLKLHDTPQQGMQGQPSDYYDHTQTGLYRFEVDKAAKKIRSLAPLITERGREAYWSYPQNDRSVMLGDYVHYFHNGNFWTQRW</sequence>
<dbReference type="EMBL" id="MTEJ01000056">
    <property type="protein sequence ID" value="OQX12899.1"/>
    <property type="molecule type" value="Genomic_DNA"/>
</dbReference>
<feature type="chain" id="PRO_5012101324" description="Beta propeller domain-containing protein" evidence="1">
    <location>
        <begin position="26"/>
        <end position="661"/>
    </location>
</feature>
<accession>A0A1Y1QSL7</accession>
<dbReference type="Proteomes" id="UP000192491">
    <property type="component" value="Unassembled WGS sequence"/>
</dbReference>
<name>A0A1Y1QSL7_9GAMM</name>
<protein>
    <recommendedName>
        <fullName evidence="4">Beta propeller domain-containing protein</fullName>
    </recommendedName>
</protein>
<feature type="signal peptide" evidence="1">
    <location>
        <begin position="1"/>
        <end position="25"/>
    </location>
</feature>
<dbReference type="AlphaFoldDB" id="A0A1Y1QSL7"/>
<proteinExistence type="predicted"/>
<dbReference type="Pfam" id="PF09826">
    <property type="entry name" value="Beta_propel"/>
    <property type="match status" value="1"/>
</dbReference>
<dbReference type="PROSITE" id="PS51257">
    <property type="entry name" value="PROKAR_LIPOPROTEIN"/>
    <property type="match status" value="1"/>
</dbReference>
<evidence type="ECO:0008006" key="4">
    <source>
        <dbReference type="Google" id="ProtNLM"/>
    </source>
</evidence>
<organism evidence="2 3">
    <name type="scientific">Thiothrix lacustris</name>
    <dbReference type="NCBI Taxonomy" id="525917"/>
    <lineage>
        <taxon>Bacteria</taxon>
        <taxon>Pseudomonadati</taxon>
        <taxon>Pseudomonadota</taxon>
        <taxon>Gammaproteobacteria</taxon>
        <taxon>Thiotrichales</taxon>
        <taxon>Thiotrichaceae</taxon>
        <taxon>Thiothrix</taxon>
    </lineage>
</organism>
<dbReference type="InterPro" id="IPR019198">
    <property type="entry name" value="Beta_propeller_containing"/>
</dbReference>